<dbReference type="KEGG" id="stac:ABII15_05430"/>
<dbReference type="InterPro" id="IPR055912">
    <property type="entry name" value="DUF7489"/>
</dbReference>
<organism evidence="2">
    <name type="scientific">Streptomyces tabacisoli</name>
    <dbReference type="NCBI Taxonomy" id="3156398"/>
    <lineage>
        <taxon>Bacteria</taxon>
        <taxon>Bacillati</taxon>
        <taxon>Actinomycetota</taxon>
        <taxon>Actinomycetes</taxon>
        <taxon>Kitasatosporales</taxon>
        <taxon>Streptomycetaceae</taxon>
        <taxon>Streptomyces</taxon>
    </lineage>
</organism>
<dbReference type="RefSeq" id="WP_353941128.1">
    <property type="nucleotide sequence ID" value="NZ_CP159534.1"/>
</dbReference>
<protein>
    <recommendedName>
        <fullName evidence="1">DUF7489 domain-containing protein</fullName>
    </recommendedName>
</protein>
<proteinExistence type="predicted"/>
<evidence type="ECO:0000313" key="2">
    <source>
        <dbReference type="EMBL" id="XCJ69441.1"/>
    </source>
</evidence>
<dbReference type="Pfam" id="PF24315">
    <property type="entry name" value="DUF7489"/>
    <property type="match status" value="1"/>
</dbReference>
<sequence length="50" mass="5674">MTDGSNMYHYVEIRLADGDTAKVRVDRRLWKSVEAGDRIVKRPGADPEKA</sequence>
<name>A0AAU8IMV3_9ACTN</name>
<reference evidence="2" key="1">
    <citation type="submission" date="2024-06" db="EMBL/GenBank/DDBJ databases">
        <title>Streptomyces sp. strain HUAS MG91 genome sequences.</title>
        <authorList>
            <person name="Mo P."/>
        </authorList>
    </citation>
    <scope>NUCLEOTIDE SEQUENCE</scope>
    <source>
        <strain evidence="2">HUAS MG91</strain>
    </source>
</reference>
<gene>
    <name evidence="2" type="ORF">ABII15_05430</name>
</gene>
<evidence type="ECO:0000259" key="1">
    <source>
        <dbReference type="Pfam" id="PF24315"/>
    </source>
</evidence>
<dbReference type="AlphaFoldDB" id="A0AAU8IMV3"/>
<accession>A0AAU8IMV3</accession>
<dbReference type="EMBL" id="CP159534">
    <property type="protein sequence ID" value="XCJ69441.1"/>
    <property type="molecule type" value="Genomic_DNA"/>
</dbReference>
<feature type="domain" description="DUF7489" evidence="1">
    <location>
        <begin position="1"/>
        <end position="49"/>
    </location>
</feature>